<evidence type="ECO:0000313" key="2">
    <source>
        <dbReference type="Proteomes" id="UP001292094"/>
    </source>
</evidence>
<dbReference type="GO" id="GO:0000387">
    <property type="term" value="P:spliceosomal snRNP assembly"/>
    <property type="evidence" value="ECO:0007669"/>
    <property type="project" value="TreeGrafter"/>
</dbReference>
<reference evidence="1" key="1">
    <citation type="submission" date="2023-11" db="EMBL/GenBank/DDBJ databases">
        <title>Genome assemblies of two species of porcelain crab, Petrolisthes cinctipes and Petrolisthes manimaculis (Anomura: Porcellanidae).</title>
        <authorList>
            <person name="Angst P."/>
        </authorList>
    </citation>
    <scope>NUCLEOTIDE SEQUENCE</scope>
    <source>
        <strain evidence="1">PB745_02</strain>
        <tissue evidence="1">Gill</tissue>
    </source>
</reference>
<evidence type="ECO:0008006" key="3">
    <source>
        <dbReference type="Google" id="ProtNLM"/>
    </source>
</evidence>
<dbReference type="GO" id="GO:0034719">
    <property type="term" value="C:SMN-Sm protein complex"/>
    <property type="evidence" value="ECO:0007669"/>
    <property type="project" value="InterPro"/>
</dbReference>
<gene>
    <name evidence="1" type="ORF">Pmani_012915</name>
</gene>
<keyword evidence="2" id="KW-1185">Reference proteome</keyword>
<dbReference type="Gene3D" id="2.30.30.100">
    <property type="match status" value="1"/>
</dbReference>
<dbReference type="AlphaFoldDB" id="A0AAE1PZI7"/>
<dbReference type="Proteomes" id="UP001292094">
    <property type="component" value="Unassembled WGS sequence"/>
</dbReference>
<dbReference type="EMBL" id="JAWZYT010001069">
    <property type="protein sequence ID" value="KAK4315892.1"/>
    <property type="molecule type" value="Genomic_DNA"/>
</dbReference>
<protein>
    <recommendedName>
        <fullName evidence="3">Gem-associated protein 7</fullName>
    </recommendedName>
</protein>
<evidence type="ECO:0000313" key="1">
    <source>
        <dbReference type="EMBL" id="KAK4315892.1"/>
    </source>
</evidence>
<sequence length="95" mass="10761">MDLDSESKEVDQNPKTLNPNACRAELRERFLWAVTSLVGQQATVSMQENITVKGVFRGVDKDILSVHMQDLHTPAAVQPWAMLRLPECFSLTFKM</sequence>
<dbReference type="PANTHER" id="PTHR14679:SF1">
    <property type="entry name" value="GEM-ASSOCIATED PROTEIN 7"/>
    <property type="match status" value="1"/>
</dbReference>
<proteinExistence type="predicted"/>
<name>A0AAE1PZI7_9EUCA</name>
<dbReference type="Pfam" id="PF11095">
    <property type="entry name" value="Gemin7"/>
    <property type="match status" value="1"/>
</dbReference>
<organism evidence="1 2">
    <name type="scientific">Petrolisthes manimaculis</name>
    <dbReference type="NCBI Taxonomy" id="1843537"/>
    <lineage>
        <taxon>Eukaryota</taxon>
        <taxon>Metazoa</taxon>
        <taxon>Ecdysozoa</taxon>
        <taxon>Arthropoda</taxon>
        <taxon>Crustacea</taxon>
        <taxon>Multicrustacea</taxon>
        <taxon>Malacostraca</taxon>
        <taxon>Eumalacostraca</taxon>
        <taxon>Eucarida</taxon>
        <taxon>Decapoda</taxon>
        <taxon>Pleocyemata</taxon>
        <taxon>Anomura</taxon>
        <taxon>Galatheoidea</taxon>
        <taxon>Porcellanidae</taxon>
        <taxon>Petrolisthes</taxon>
    </lineage>
</organism>
<comment type="caution">
    <text evidence="1">The sequence shown here is derived from an EMBL/GenBank/DDBJ whole genome shotgun (WGS) entry which is preliminary data.</text>
</comment>
<accession>A0AAE1PZI7</accession>
<dbReference type="PANTHER" id="PTHR14679">
    <property type="entry name" value="GEM-ASSOCIATED PROTEIN 7"/>
    <property type="match status" value="1"/>
</dbReference>
<dbReference type="InterPro" id="IPR020338">
    <property type="entry name" value="SMN_gemin7"/>
</dbReference>